<organism evidence="2 3">
    <name type="scientific">Vigna mungo</name>
    <name type="common">Black gram</name>
    <name type="synonym">Phaseolus mungo</name>
    <dbReference type="NCBI Taxonomy" id="3915"/>
    <lineage>
        <taxon>Eukaryota</taxon>
        <taxon>Viridiplantae</taxon>
        <taxon>Streptophyta</taxon>
        <taxon>Embryophyta</taxon>
        <taxon>Tracheophyta</taxon>
        <taxon>Spermatophyta</taxon>
        <taxon>Magnoliopsida</taxon>
        <taxon>eudicotyledons</taxon>
        <taxon>Gunneridae</taxon>
        <taxon>Pentapetalae</taxon>
        <taxon>rosids</taxon>
        <taxon>fabids</taxon>
        <taxon>Fabales</taxon>
        <taxon>Fabaceae</taxon>
        <taxon>Papilionoideae</taxon>
        <taxon>50 kb inversion clade</taxon>
        <taxon>NPAAA clade</taxon>
        <taxon>indigoferoid/millettioid clade</taxon>
        <taxon>Phaseoleae</taxon>
        <taxon>Vigna</taxon>
    </lineage>
</organism>
<dbReference type="GO" id="GO:0003676">
    <property type="term" value="F:nucleic acid binding"/>
    <property type="evidence" value="ECO:0007669"/>
    <property type="project" value="InterPro"/>
</dbReference>
<dbReference type="Pfam" id="PF14244">
    <property type="entry name" value="Retrotran_gag_3"/>
    <property type="match status" value="1"/>
</dbReference>
<dbReference type="EMBL" id="CP144695">
    <property type="protein sequence ID" value="WVZ06455.1"/>
    <property type="molecule type" value="Genomic_DNA"/>
</dbReference>
<dbReference type="Gene3D" id="4.10.60.10">
    <property type="entry name" value="Zinc finger, CCHC-type"/>
    <property type="match status" value="1"/>
</dbReference>
<protein>
    <recommendedName>
        <fullName evidence="1">CCHC-type domain-containing protein</fullName>
    </recommendedName>
</protein>
<feature type="domain" description="CCHC-type" evidence="1">
    <location>
        <begin position="261"/>
        <end position="277"/>
    </location>
</feature>
<evidence type="ECO:0000259" key="1">
    <source>
        <dbReference type="SMART" id="SM00343"/>
    </source>
</evidence>
<accession>A0AAQ3NB67</accession>
<dbReference type="InterPro" id="IPR029472">
    <property type="entry name" value="Copia-like_N"/>
</dbReference>
<reference evidence="2 3" key="1">
    <citation type="journal article" date="2023" name="Life. Sci Alliance">
        <title>Evolutionary insights into 3D genome organization and epigenetic landscape of Vigna mungo.</title>
        <authorList>
            <person name="Junaid A."/>
            <person name="Singh B."/>
            <person name="Bhatia S."/>
        </authorList>
    </citation>
    <scope>NUCLEOTIDE SEQUENCE [LARGE SCALE GENOMIC DNA]</scope>
    <source>
        <strain evidence="2">Urdbean</strain>
    </source>
</reference>
<evidence type="ECO:0000313" key="3">
    <source>
        <dbReference type="Proteomes" id="UP001374535"/>
    </source>
</evidence>
<dbReference type="InterPro" id="IPR001878">
    <property type="entry name" value="Znf_CCHC"/>
</dbReference>
<dbReference type="Proteomes" id="UP001374535">
    <property type="component" value="Chromosome 6"/>
</dbReference>
<dbReference type="PANTHER" id="PTHR37610">
    <property type="entry name" value="CCHC-TYPE DOMAIN-CONTAINING PROTEIN"/>
    <property type="match status" value="1"/>
</dbReference>
<evidence type="ECO:0000313" key="2">
    <source>
        <dbReference type="EMBL" id="WVZ06455.1"/>
    </source>
</evidence>
<name>A0AAQ3NB67_VIGMU</name>
<proteinExistence type="predicted"/>
<gene>
    <name evidence="2" type="ORF">V8G54_019801</name>
</gene>
<dbReference type="GO" id="GO:0008270">
    <property type="term" value="F:zinc ion binding"/>
    <property type="evidence" value="ECO:0007669"/>
    <property type="project" value="InterPro"/>
</dbReference>
<dbReference type="SMART" id="SM00343">
    <property type="entry name" value="ZnF_C2HC"/>
    <property type="match status" value="2"/>
</dbReference>
<keyword evidence="3" id="KW-1185">Reference proteome</keyword>
<dbReference type="AlphaFoldDB" id="A0AAQ3NB67"/>
<sequence>MALVSPSLDSTNYHSWSRSMIIALSAKNKVEFINGSAPQPSQSDRTYAASIRCNNMVVSWLVHLVSSSIRQSILWMDCAEEIWRDLKSRYSQGDLLRISTLQLEASSIKQDDLFVTNFFTQLRIIWDELENFRPNPVCTCSVKCSCKVSSTLAQRKLENQAMQFLYGLNEQYANVRSHVLLLDPLPPITNNFSYVAQQERQLTVSDPFTAEIKHSSINAVSANCNFCGRSGHIENTCYRKHGFPSNSDNKNNKNVSQRGKTCTHCGKIGHTIDVCYKKHGFPPGHRFLNGKISTANSIVTGEGKVTEKDLSATATATEQQAIRFTPQ</sequence>
<dbReference type="PANTHER" id="PTHR37610:SF55">
    <property type="entry name" value="RETROTRANSPOSON COPIA-LIKE N-TERMINAL DOMAIN-CONTAINING PROTEIN"/>
    <property type="match status" value="1"/>
</dbReference>
<feature type="domain" description="CCHC-type" evidence="1">
    <location>
        <begin position="223"/>
        <end position="239"/>
    </location>
</feature>